<sequence>MQQHGGNMLQHNSNASSLLLDHSELGLVGGLAHSSHPDEGNHSLEGSNKSPMEAPLANSNNSNNNNNNNDNDDEDVID</sequence>
<feature type="compositionally biased region" description="Low complexity" evidence="1">
    <location>
        <begin position="58"/>
        <end position="69"/>
    </location>
</feature>
<evidence type="ECO:0000313" key="2">
    <source>
        <dbReference type="EMBL" id="KAI8044011.1"/>
    </source>
</evidence>
<gene>
    <name evidence="2" type="ORF">M5D96_000159</name>
</gene>
<protein>
    <submittedName>
        <fullName evidence="2">Uncharacterized protein</fullName>
    </submittedName>
</protein>
<name>A0A9P9YVU7_9MUSC</name>
<comment type="caution">
    <text evidence="2">The sequence shown here is derived from an EMBL/GenBank/DDBJ whole genome shotgun (WGS) entry which is preliminary data.</text>
</comment>
<feature type="region of interest" description="Disordered" evidence="1">
    <location>
        <begin position="29"/>
        <end position="78"/>
    </location>
</feature>
<accession>A0A9P9YVU7</accession>
<proteinExistence type="predicted"/>
<organism evidence="2 3">
    <name type="scientific">Drosophila gunungcola</name>
    <name type="common">fruit fly</name>
    <dbReference type="NCBI Taxonomy" id="103775"/>
    <lineage>
        <taxon>Eukaryota</taxon>
        <taxon>Metazoa</taxon>
        <taxon>Ecdysozoa</taxon>
        <taxon>Arthropoda</taxon>
        <taxon>Hexapoda</taxon>
        <taxon>Insecta</taxon>
        <taxon>Pterygota</taxon>
        <taxon>Neoptera</taxon>
        <taxon>Endopterygota</taxon>
        <taxon>Diptera</taxon>
        <taxon>Brachycera</taxon>
        <taxon>Muscomorpha</taxon>
        <taxon>Ephydroidea</taxon>
        <taxon>Drosophilidae</taxon>
        <taxon>Drosophila</taxon>
        <taxon>Sophophora</taxon>
    </lineage>
</organism>
<dbReference type="Proteomes" id="UP001059596">
    <property type="component" value="Chromosome 3R"/>
</dbReference>
<dbReference type="EMBL" id="JAMKOV010000001">
    <property type="protein sequence ID" value="KAI8044011.1"/>
    <property type="molecule type" value="Genomic_DNA"/>
</dbReference>
<evidence type="ECO:0000256" key="1">
    <source>
        <dbReference type="SAM" id="MobiDB-lite"/>
    </source>
</evidence>
<keyword evidence="3" id="KW-1185">Reference proteome</keyword>
<dbReference type="AlphaFoldDB" id="A0A9P9YVU7"/>
<reference evidence="2" key="1">
    <citation type="journal article" date="2023" name="Genome Biol. Evol.">
        <title>Long-read-based Genome Assembly of Drosophila gunungcola Reveals Fewer Chemosensory Genes in Flower-breeding Species.</title>
        <authorList>
            <person name="Negi A."/>
            <person name="Liao B.Y."/>
            <person name="Yeh S.D."/>
        </authorList>
    </citation>
    <scope>NUCLEOTIDE SEQUENCE</scope>
    <source>
        <strain evidence="2">Sukarami</strain>
    </source>
</reference>
<evidence type="ECO:0000313" key="3">
    <source>
        <dbReference type="Proteomes" id="UP001059596"/>
    </source>
</evidence>